<reference evidence="6" key="1">
    <citation type="submission" date="2012-01" db="EMBL/GenBank/DDBJ databases">
        <title>The Genome Sequence of Treponema denticola H-22.</title>
        <authorList>
            <consortium name="The Broad Institute Genome Sequencing Platform"/>
            <person name="Earl A."/>
            <person name="Ward D."/>
            <person name="Feldgarden M."/>
            <person name="Gevers D."/>
            <person name="Blanton J.M."/>
            <person name="Fenno C.J."/>
            <person name="Baranova O.V."/>
            <person name="Mathney J."/>
            <person name="Dewhirst F.E."/>
            <person name="Izard J."/>
            <person name="Young S.K."/>
            <person name="Zeng Q."/>
            <person name="Gargeya S."/>
            <person name="Fitzgerald M."/>
            <person name="Haas B."/>
            <person name="Abouelleil A."/>
            <person name="Alvarado L."/>
            <person name="Arachchi H.M."/>
            <person name="Berlin A."/>
            <person name="Chapman S.B."/>
            <person name="Gearin G."/>
            <person name="Goldberg J."/>
            <person name="Griggs A."/>
            <person name="Gujja S."/>
            <person name="Hansen M."/>
            <person name="Heiman D."/>
            <person name="Howarth C."/>
            <person name="Larimer J."/>
            <person name="Lui A."/>
            <person name="MacDonald P.J.P."/>
            <person name="McCowen C."/>
            <person name="Montmayeur A."/>
            <person name="Murphy C."/>
            <person name="Neiman D."/>
            <person name="Pearson M."/>
            <person name="Priest M."/>
            <person name="Roberts A."/>
            <person name="Saif S."/>
            <person name="Shea T."/>
            <person name="Sisk P."/>
            <person name="Stolte C."/>
            <person name="Sykes S."/>
            <person name="Wortman J."/>
            <person name="Nusbaum C."/>
            <person name="Birren B."/>
        </authorList>
    </citation>
    <scope>NUCLEOTIDE SEQUENCE [LARGE SCALE GENOMIC DNA]</scope>
    <source>
        <strain evidence="6">H-22</strain>
    </source>
</reference>
<dbReference type="Gene3D" id="1.20.120.50">
    <property type="entry name" value="Hemerythrin-like"/>
    <property type="match status" value="1"/>
</dbReference>
<dbReference type="PROSITE" id="PS00550">
    <property type="entry name" value="HEMERYTHRINS"/>
    <property type="match status" value="1"/>
</dbReference>
<evidence type="ECO:0000313" key="6">
    <source>
        <dbReference type="EMBL" id="EMB30697.1"/>
    </source>
</evidence>
<dbReference type="EMBL" id="AGDV01000021">
    <property type="protein sequence ID" value="EMB30697.1"/>
    <property type="molecule type" value="Genomic_DNA"/>
</dbReference>
<evidence type="ECO:0000256" key="3">
    <source>
        <dbReference type="ARBA" id="ARBA00022723"/>
    </source>
</evidence>
<dbReference type="CDD" id="cd12107">
    <property type="entry name" value="Hemerythrin"/>
    <property type="match status" value="1"/>
</dbReference>
<dbReference type="Proteomes" id="UP000011705">
    <property type="component" value="Chromosome"/>
</dbReference>
<dbReference type="InterPro" id="IPR050669">
    <property type="entry name" value="Hemerythrin"/>
</dbReference>
<dbReference type="PATRIC" id="fig|999432.5.peg.2477"/>
<dbReference type="GO" id="GO:0046872">
    <property type="term" value="F:metal ion binding"/>
    <property type="evidence" value="ECO:0007669"/>
    <property type="project" value="UniProtKB-KW"/>
</dbReference>
<dbReference type="NCBIfam" id="NF033749">
    <property type="entry name" value="bact_hemeryth"/>
    <property type="match status" value="1"/>
</dbReference>
<comment type="caution">
    <text evidence="6">The sequence shown here is derived from an EMBL/GenBank/DDBJ whole genome shotgun (WGS) entry which is preliminary data.</text>
</comment>
<dbReference type="RefSeq" id="WP_002670476.1">
    <property type="nucleotide sequence ID" value="NZ_CM001795.1"/>
</dbReference>
<sequence length="137" mass="16799">MDDFVSWDASYDLGIEYVDKQHRRLVELINELYHACLGEKGELEEKFKHVMKELVEYVMIHFKDEEKIMEEINYPNIKEHKQHHENFVKKILQSVNDYRNGKQFVPNTFVRFLRDWLFNHILISDKEWAKFYFANKK</sequence>
<dbReference type="PANTHER" id="PTHR37164:SF1">
    <property type="entry name" value="BACTERIOHEMERYTHRIN"/>
    <property type="match status" value="1"/>
</dbReference>
<dbReference type="InterPro" id="IPR012312">
    <property type="entry name" value="Hemerythrin-like"/>
</dbReference>
<dbReference type="PANTHER" id="PTHR37164">
    <property type="entry name" value="BACTERIOHEMERYTHRIN"/>
    <property type="match status" value="1"/>
</dbReference>
<evidence type="ECO:0000256" key="4">
    <source>
        <dbReference type="ARBA" id="ARBA00023004"/>
    </source>
</evidence>
<dbReference type="InterPro" id="IPR016131">
    <property type="entry name" value="Haemerythrin_Fe_BS"/>
</dbReference>
<dbReference type="GeneID" id="2740993"/>
<proteinExistence type="inferred from homology"/>
<dbReference type="Pfam" id="PF01814">
    <property type="entry name" value="Hemerythrin"/>
    <property type="match status" value="1"/>
</dbReference>
<dbReference type="HOGENOM" id="CLU_086902_2_2_12"/>
<organism evidence="6">
    <name type="scientific">Treponema denticola H-22</name>
    <dbReference type="NCBI Taxonomy" id="999432"/>
    <lineage>
        <taxon>Bacteria</taxon>
        <taxon>Pseudomonadati</taxon>
        <taxon>Spirochaetota</taxon>
        <taxon>Spirochaetia</taxon>
        <taxon>Spirochaetales</taxon>
        <taxon>Treponemataceae</taxon>
        <taxon>Treponema</taxon>
    </lineage>
</organism>
<dbReference type="GO" id="GO:0005344">
    <property type="term" value="F:oxygen carrier activity"/>
    <property type="evidence" value="ECO:0007669"/>
    <property type="project" value="UniProtKB-KW"/>
</dbReference>
<dbReference type="InterPro" id="IPR012827">
    <property type="entry name" value="Hemerythrin_metal-bd"/>
</dbReference>
<keyword evidence="2" id="KW-0561">Oxygen transport</keyword>
<evidence type="ECO:0000259" key="5">
    <source>
        <dbReference type="Pfam" id="PF01814"/>
    </source>
</evidence>
<evidence type="ECO:0000256" key="1">
    <source>
        <dbReference type="ARBA" id="ARBA00010587"/>
    </source>
</evidence>
<keyword evidence="3" id="KW-0479">Metal-binding</keyword>
<protein>
    <submittedName>
        <fullName evidence="6">Hemerythrin-like metal-binding domain-containing protein</fullName>
    </submittedName>
</protein>
<keyword evidence="2" id="KW-0813">Transport</keyword>
<dbReference type="AlphaFoldDB" id="A0A0E2EEP7"/>
<dbReference type="NCBIfam" id="TIGR02481">
    <property type="entry name" value="hemeryth_dom"/>
    <property type="match status" value="1"/>
</dbReference>
<accession>A0A0E2EEP7</accession>
<evidence type="ECO:0000256" key="2">
    <source>
        <dbReference type="ARBA" id="ARBA00022621"/>
    </source>
</evidence>
<feature type="domain" description="Hemerythrin-like" evidence="5">
    <location>
        <begin position="14"/>
        <end position="129"/>
    </location>
</feature>
<name>A0A0E2EEP7_TREDN</name>
<dbReference type="SUPFAM" id="SSF47188">
    <property type="entry name" value="Hemerythrin-like"/>
    <property type="match status" value="1"/>
</dbReference>
<gene>
    <name evidence="6" type="ORF">HMPREF9726_02382</name>
</gene>
<dbReference type="InterPro" id="IPR035938">
    <property type="entry name" value="Hemerythrin-like_sf"/>
</dbReference>
<keyword evidence="4" id="KW-0408">Iron</keyword>
<comment type="similarity">
    <text evidence="1">Belongs to the hemerythrin family.</text>
</comment>